<sequence length="539" mass="60349">MTATKRVCIVGAGAAGLPSIRHARLYGFDVVCYEAQGEIGGLWRYKPDETNESSVMKSTVINTSKEMTAYSDFPPPANYANFMHNTYMCDYLVQYADHFELAKYIKLYHKVLNIERNEDYEKTGRWKVTVMDSKSDKQFTEIVDGVLLCTGHHTLPYWPQPWPGQETYQGKIIHAHSYKDYTGSDDKVVAVIGIGNSGGDITVELSKVAKQVYLVTRSGTWVFNRVGDYGRPIDTFINSKIFDGIRSHIPSAIMEATMQSGLNKRFDHAAFGLKPKHGVFGAHPTINDELPNRIASGTVRVKPQIERFTEHGLRFVDGTTVDHVDTVIISTGYTIELPCLENGDLMKVRDNELDAYQFMYPSVLDHTTLALIGLIQPFGSIMPIAEMQARVFCDVLSGTSKLPSKAERAAHVKSTREHMQQRFNASRRHTIQVDYIPYMDELSDLIGAKPSAWHSYLPSDPKMAFASAFAPYAAYFYRLRGPHVWAGAKQSILTIEDRIVQATNATAKGSLFSSLKNGIFQQIVIIALFLVLLIAVLIH</sequence>
<dbReference type="PRINTS" id="PR01121">
    <property type="entry name" value="FMOXYGENASE1"/>
</dbReference>
<evidence type="ECO:0000256" key="18">
    <source>
        <dbReference type="SAM" id="Phobius"/>
    </source>
</evidence>
<evidence type="ECO:0000313" key="19">
    <source>
        <dbReference type="EMBL" id="GMS79106.1"/>
    </source>
</evidence>
<evidence type="ECO:0000313" key="20">
    <source>
        <dbReference type="Proteomes" id="UP001432027"/>
    </source>
</evidence>
<evidence type="ECO:0000256" key="11">
    <source>
        <dbReference type="ARBA" id="ARBA00045957"/>
    </source>
</evidence>
<evidence type="ECO:0000256" key="16">
    <source>
        <dbReference type="PIRNR" id="PIRNR000332"/>
    </source>
</evidence>
<dbReference type="InterPro" id="IPR036188">
    <property type="entry name" value="FAD/NAD-bd_sf"/>
</dbReference>
<dbReference type="InterPro" id="IPR000960">
    <property type="entry name" value="Flavin_mOase"/>
</dbReference>
<proteinExistence type="inferred from homology"/>
<dbReference type="SUPFAM" id="SSF51905">
    <property type="entry name" value="FAD/NAD(P)-binding domain"/>
    <property type="match status" value="2"/>
</dbReference>
<keyword evidence="4 16" id="KW-0285">Flavoprotein</keyword>
<keyword evidence="5 18" id="KW-0812">Transmembrane</keyword>
<dbReference type="FunFam" id="3.50.50.60:FF:000663">
    <property type="entry name" value="Dimethylaniline monooxygenase [N-oxide-forming]"/>
    <property type="match status" value="1"/>
</dbReference>
<comment type="subcellular location">
    <subcellularLocation>
        <location evidence="2">Endoplasmic reticulum membrane</location>
        <topology evidence="2">Single-pass membrane protein</topology>
    </subcellularLocation>
</comment>
<name>A0AAV5S818_9BILA</name>
<comment type="caution">
    <text evidence="19">The sequence shown here is derived from an EMBL/GenBank/DDBJ whole genome shotgun (WGS) entry which is preliminary data.</text>
</comment>
<evidence type="ECO:0000256" key="6">
    <source>
        <dbReference type="ARBA" id="ARBA00022827"/>
    </source>
</evidence>
<keyword evidence="16" id="KW-0256">Endoplasmic reticulum</keyword>
<dbReference type="AlphaFoldDB" id="A0AAV5S818"/>
<keyword evidence="6 16" id="KW-0274">FAD</keyword>
<comment type="catalytic activity">
    <reaction evidence="14">
        <text>trimethylamine + NADPH + O2 = trimethylamine N-oxide + NADP(+) + H2O</text>
        <dbReference type="Rhea" id="RHEA:31979"/>
        <dbReference type="ChEBI" id="CHEBI:15377"/>
        <dbReference type="ChEBI" id="CHEBI:15379"/>
        <dbReference type="ChEBI" id="CHEBI:15724"/>
        <dbReference type="ChEBI" id="CHEBI:57783"/>
        <dbReference type="ChEBI" id="CHEBI:58349"/>
        <dbReference type="ChEBI" id="CHEBI:58389"/>
        <dbReference type="EC" id="1.14.13.148"/>
    </reaction>
    <physiologicalReaction direction="left-to-right" evidence="14">
        <dbReference type="Rhea" id="RHEA:31980"/>
    </physiologicalReaction>
</comment>
<keyword evidence="16 17" id="KW-0503">Monooxygenase</keyword>
<gene>
    <name evidence="19" type="ORF">PENTCL1PPCAC_1281</name>
</gene>
<comment type="catalytic activity">
    <reaction evidence="12">
        <text>hypotaurine + NADH + O2 + H(+) = taurine + NAD(+) + H2O</text>
        <dbReference type="Rhea" id="RHEA:74111"/>
        <dbReference type="ChEBI" id="CHEBI:15377"/>
        <dbReference type="ChEBI" id="CHEBI:15378"/>
        <dbReference type="ChEBI" id="CHEBI:15379"/>
        <dbReference type="ChEBI" id="CHEBI:57540"/>
        <dbReference type="ChEBI" id="CHEBI:57853"/>
        <dbReference type="ChEBI" id="CHEBI:57945"/>
        <dbReference type="ChEBI" id="CHEBI:507393"/>
        <dbReference type="EC" id="1.14.13.8"/>
    </reaction>
    <physiologicalReaction direction="left-to-right" evidence="12">
        <dbReference type="Rhea" id="RHEA:74112"/>
    </physiologicalReaction>
</comment>
<dbReference type="PIRSF" id="PIRSF000332">
    <property type="entry name" value="FMO"/>
    <property type="match status" value="1"/>
</dbReference>
<dbReference type="EMBL" id="BTSX01000001">
    <property type="protein sequence ID" value="GMS79106.1"/>
    <property type="molecule type" value="Genomic_DNA"/>
</dbReference>
<dbReference type="EC" id="1.-.-.-" evidence="17"/>
<keyword evidence="9 16" id="KW-0560">Oxidoreductase</keyword>
<dbReference type="GO" id="GO:0005789">
    <property type="term" value="C:endoplasmic reticulum membrane"/>
    <property type="evidence" value="ECO:0007669"/>
    <property type="project" value="UniProtKB-SubCell"/>
</dbReference>
<evidence type="ECO:0000256" key="5">
    <source>
        <dbReference type="ARBA" id="ARBA00022692"/>
    </source>
</evidence>
<dbReference type="Gene3D" id="3.50.50.60">
    <property type="entry name" value="FAD/NAD(P)-binding domain"/>
    <property type="match status" value="1"/>
</dbReference>
<evidence type="ECO:0000256" key="12">
    <source>
        <dbReference type="ARBA" id="ARBA00047338"/>
    </source>
</evidence>
<accession>A0AAV5S818</accession>
<dbReference type="InterPro" id="IPR050346">
    <property type="entry name" value="FMO-like"/>
</dbReference>
<evidence type="ECO:0000256" key="7">
    <source>
        <dbReference type="ARBA" id="ARBA00022857"/>
    </source>
</evidence>
<evidence type="ECO:0000256" key="15">
    <source>
        <dbReference type="ARBA" id="ARBA00049443"/>
    </source>
</evidence>
<comment type="catalytic activity">
    <reaction evidence="15">
        <text>N,N-dimethylaniline + NADPH + O2 + H(+) = N,N-dimethylaniline N-oxide + NADP(+) + H2O</text>
        <dbReference type="Rhea" id="RHEA:24468"/>
        <dbReference type="ChEBI" id="CHEBI:15377"/>
        <dbReference type="ChEBI" id="CHEBI:15378"/>
        <dbReference type="ChEBI" id="CHEBI:15379"/>
        <dbReference type="ChEBI" id="CHEBI:16269"/>
        <dbReference type="ChEBI" id="CHEBI:17735"/>
        <dbReference type="ChEBI" id="CHEBI:57783"/>
        <dbReference type="ChEBI" id="CHEBI:58349"/>
        <dbReference type="EC" id="1.14.13.8"/>
    </reaction>
    <physiologicalReaction direction="left-to-right" evidence="15">
        <dbReference type="Rhea" id="RHEA:24469"/>
    </physiologicalReaction>
</comment>
<evidence type="ECO:0000256" key="17">
    <source>
        <dbReference type="RuleBase" id="RU361177"/>
    </source>
</evidence>
<keyword evidence="20" id="KW-1185">Reference proteome</keyword>
<dbReference type="PANTHER" id="PTHR23023">
    <property type="entry name" value="DIMETHYLANILINE MONOOXYGENASE"/>
    <property type="match status" value="1"/>
</dbReference>
<dbReference type="FunFam" id="3.50.50.60:FF:000023">
    <property type="entry name" value="Dimethylaniline monooxygenase [N-oxide-forming]"/>
    <property type="match status" value="1"/>
</dbReference>
<comment type="catalytic activity">
    <reaction evidence="13">
        <text>hypotaurine + NADPH + O2 + H(+) = taurine + NADP(+) + H2O</text>
        <dbReference type="Rhea" id="RHEA:69819"/>
        <dbReference type="ChEBI" id="CHEBI:15377"/>
        <dbReference type="ChEBI" id="CHEBI:15378"/>
        <dbReference type="ChEBI" id="CHEBI:15379"/>
        <dbReference type="ChEBI" id="CHEBI:57783"/>
        <dbReference type="ChEBI" id="CHEBI:57853"/>
        <dbReference type="ChEBI" id="CHEBI:58349"/>
        <dbReference type="ChEBI" id="CHEBI:507393"/>
        <dbReference type="EC" id="1.14.13.8"/>
    </reaction>
    <physiologicalReaction direction="left-to-right" evidence="13">
        <dbReference type="Rhea" id="RHEA:69820"/>
    </physiologicalReaction>
</comment>
<evidence type="ECO:0000256" key="3">
    <source>
        <dbReference type="ARBA" id="ARBA00009183"/>
    </source>
</evidence>
<dbReference type="Pfam" id="PF00743">
    <property type="entry name" value="FMO-like"/>
    <property type="match status" value="1"/>
</dbReference>
<evidence type="ECO:0000256" key="4">
    <source>
        <dbReference type="ARBA" id="ARBA00022630"/>
    </source>
</evidence>
<dbReference type="GO" id="GO:0034899">
    <property type="term" value="F:trimethylamine monooxygenase activity"/>
    <property type="evidence" value="ECO:0007669"/>
    <property type="project" value="UniProtKB-EC"/>
</dbReference>
<feature type="transmembrane region" description="Helical" evidence="18">
    <location>
        <begin position="519"/>
        <end position="538"/>
    </location>
</feature>
<reference evidence="19" key="1">
    <citation type="submission" date="2023-10" db="EMBL/GenBank/DDBJ databases">
        <title>Genome assembly of Pristionchus species.</title>
        <authorList>
            <person name="Yoshida K."/>
            <person name="Sommer R.J."/>
        </authorList>
    </citation>
    <scope>NUCLEOTIDE SEQUENCE</scope>
    <source>
        <strain evidence="19">RS0144</strain>
    </source>
</reference>
<evidence type="ECO:0000256" key="8">
    <source>
        <dbReference type="ARBA" id="ARBA00022989"/>
    </source>
</evidence>
<protein>
    <recommendedName>
        <fullName evidence="17">Flavin-containing monooxygenase</fullName>
        <ecNumber evidence="17">1.-.-.-</ecNumber>
    </recommendedName>
</protein>
<keyword evidence="7 16" id="KW-0521">NADP</keyword>
<dbReference type="Proteomes" id="UP001432027">
    <property type="component" value="Unassembled WGS sequence"/>
</dbReference>
<organism evidence="19 20">
    <name type="scientific">Pristionchus entomophagus</name>
    <dbReference type="NCBI Taxonomy" id="358040"/>
    <lineage>
        <taxon>Eukaryota</taxon>
        <taxon>Metazoa</taxon>
        <taxon>Ecdysozoa</taxon>
        <taxon>Nematoda</taxon>
        <taxon>Chromadorea</taxon>
        <taxon>Rhabditida</taxon>
        <taxon>Rhabditina</taxon>
        <taxon>Diplogasteromorpha</taxon>
        <taxon>Diplogasteroidea</taxon>
        <taxon>Neodiplogasteridae</taxon>
        <taxon>Pristionchus</taxon>
    </lineage>
</organism>
<dbReference type="GO" id="GO:0004499">
    <property type="term" value="F:N,N-dimethylaniline monooxygenase activity"/>
    <property type="evidence" value="ECO:0007669"/>
    <property type="project" value="UniProtKB-UniRule"/>
</dbReference>
<comment type="function">
    <text evidence="11">Broad spectrum monooxygenase that catalyzes the oxygenation of a wide variety of nitrogen- and sulfur-containing compounds including xenobiotics. Catalyzes the S-oxygenation of hypotaurine to produce taurine, an organic osmolyte involved in cell volume regulation as well as a variety of cytoprotective and developmental processes. In vitro, catalyzes the N-oxygenation of trimethylamine (TMA) to produce trimethylamine N-oxide (TMAO) and could therefore participate to the detoxification of this compound that is generated by the action of gut microbiota from dietary precursors such as choline, choline containing compounds, betaine or L-carnitine.</text>
</comment>
<dbReference type="PRINTS" id="PR00370">
    <property type="entry name" value="FMOXYGENASE"/>
</dbReference>
<dbReference type="FunFam" id="3.50.50.60:FF:000065">
    <property type="entry name" value="Dimethylaniline monooxygenase [N-oxide-forming]"/>
    <property type="match status" value="1"/>
</dbReference>
<evidence type="ECO:0000256" key="1">
    <source>
        <dbReference type="ARBA" id="ARBA00001974"/>
    </source>
</evidence>
<evidence type="ECO:0000256" key="9">
    <source>
        <dbReference type="ARBA" id="ARBA00023002"/>
    </source>
</evidence>
<dbReference type="GO" id="GO:0050661">
    <property type="term" value="F:NADP binding"/>
    <property type="evidence" value="ECO:0007669"/>
    <property type="project" value="InterPro"/>
</dbReference>
<comment type="cofactor">
    <cofactor evidence="1 16 17">
        <name>FAD</name>
        <dbReference type="ChEBI" id="CHEBI:57692"/>
    </cofactor>
</comment>
<evidence type="ECO:0000256" key="2">
    <source>
        <dbReference type="ARBA" id="ARBA00004389"/>
    </source>
</evidence>
<keyword evidence="10 16" id="KW-0472">Membrane</keyword>
<dbReference type="InterPro" id="IPR020946">
    <property type="entry name" value="Flavin_mOase-like"/>
</dbReference>
<evidence type="ECO:0000256" key="10">
    <source>
        <dbReference type="ARBA" id="ARBA00023136"/>
    </source>
</evidence>
<evidence type="ECO:0000256" key="13">
    <source>
        <dbReference type="ARBA" id="ARBA00048041"/>
    </source>
</evidence>
<dbReference type="GO" id="GO:0050660">
    <property type="term" value="F:flavin adenine dinucleotide binding"/>
    <property type="evidence" value="ECO:0007669"/>
    <property type="project" value="InterPro"/>
</dbReference>
<comment type="similarity">
    <text evidence="3 16 17">Belongs to the FMO family.</text>
</comment>
<dbReference type="InterPro" id="IPR002253">
    <property type="entry name" value="Flavin_mOase_1"/>
</dbReference>
<keyword evidence="8 18" id="KW-1133">Transmembrane helix</keyword>
<evidence type="ECO:0000256" key="14">
    <source>
        <dbReference type="ARBA" id="ARBA00048088"/>
    </source>
</evidence>